<dbReference type="AlphaFoldDB" id="A0A917FDH2"/>
<dbReference type="RefSeq" id="WP_188665385.1">
    <property type="nucleotide sequence ID" value="NZ_BMHV01000017.1"/>
</dbReference>
<protein>
    <recommendedName>
        <fullName evidence="3">DUF779 domain-containing protein</fullName>
    </recommendedName>
</protein>
<dbReference type="Pfam" id="PF05610">
    <property type="entry name" value="DUF779"/>
    <property type="match status" value="1"/>
</dbReference>
<gene>
    <name evidence="1" type="ORF">GCM10011332_23690</name>
</gene>
<dbReference type="EMBL" id="BMHV01000017">
    <property type="protein sequence ID" value="GGF68811.1"/>
    <property type="molecule type" value="Genomic_DNA"/>
</dbReference>
<name>A0A917FDH2_9PROT</name>
<dbReference type="InterPro" id="IPR008497">
    <property type="entry name" value="DUF779"/>
</dbReference>
<evidence type="ECO:0000313" key="2">
    <source>
        <dbReference type="Proteomes" id="UP000632498"/>
    </source>
</evidence>
<dbReference type="Proteomes" id="UP000632498">
    <property type="component" value="Unassembled WGS sequence"/>
</dbReference>
<evidence type="ECO:0000313" key="1">
    <source>
        <dbReference type="EMBL" id="GGF68811.1"/>
    </source>
</evidence>
<proteinExistence type="predicted"/>
<sequence>MMQLNITPQALDILHKLKAEHGELIFLISGGCCDGSAPLCFIANEFTLGESDIQIRQVEETWTRPLNGEGALQF</sequence>
<reference evidence="1" key="2">
    <citation type="submission" date="2020-09" db="EMBL/GenBank/DDBJ databases">
        <authorList>
            <person name="Sun Q."/>
            <person name="Zhou Y."/>
        </authorList>
    </citation>
    <scope>NUCLEOTIDE SEQUENCE</scope>
    <source>
        <strain evidence="1">CGMCC 1.15254</strain>
    </source>
</reference>
<accession>A0A917FDH2</accession>
<reference evidence="1" key="1">
    <citation type="journal article" date="2014" name="Int. J. Syst. Evol. Microbiol.">
        <title>Complete genome sequence of Corynebacterium casei LMG S-19264T (=DSM 44701T), isolated from a smear-ripened cheese.</title>
        <authorList>
            <consortium name="US DOE Joint Genome Institute (JGI-PGF)"/>
            <person name="Walter F."/>
            <person name="Albersmeier A."/>
            <person name="Kalinowski J."/>
            <person name="Ruckert C."/>
        </authorList>
    </citation>
    <scope>NUCLEOTIDE SEQUENCE</scope>
    <source>
        <strain evidence="1">CGMCC 1.15254</strain>
    </source>
</reference>
<comment type="caution">
    <text evidence="1">The sequence shown here is derived from an EMBL/GenBank/DDBJ whole genome shotgun (WGS) entry which is preliminary data.</text>
</comment>
<keyword evidence="2" id="KW-1185">Reference proteome</keyword>
<evidence type="ECO:0008006" key="3">
    <source>
        <dbReference type="Google" id="ProtNLM"/>
    </source>
</evidence>
<organism evidence="1 2">
    <name type="scientific">Terasakiella brassicae</name>
    <dbReference type="NCBI Taxonomy" id="1634917"/>
    <lineage>
        <taxon>Bacteria</taxon>
        <taxon>Pseudomonadati</taxon>
        <taxon>Pseudomonadota</taxon>
        <taxon>Alphaproteobacteria</taxon>
        <taxon>Rhodospirillales</taxon>
        <taxon>Terasakiellaceae</taxon>
        <taxon>Terasakiella</taxon>
    </lineage>
</organism>